<feature type="compositionally biased region" description="Low complexity" evidence="1">
    <location>
        <begin position="57"/>
        <end position="69"/>
    </location>
</feature>
<keyword evidence="3" id="KW-1185">Reference proteome</keyword>
<gene>
    <name evidence="2" type="ORF">RB614_35750</name>
</gene>
<feature type="region of interest" description="Disordered" evidence="1">
    <location>
        <begin position="57"/>
        <end position="88"/>
    </location>
</feature>
<evidence type="ECO:0000313" key="2">
    <source>
        <dbReference type="EMBL" id="MDQ7909865.1"/>
    </source>
</evidence>
<evidence type="ECO:0000256" key="1">
    <source>
        <dbReference type="SAM" id="MobiDB-lite"/>
    </source>
</evidence>
<evidence type="ECO:0000313" key="3">
    <source>
        <dbReference type="Proteomes" id="UP001230908"/>
    </source>
</evidence>
<accession>A0ABU0ZSB3</accession>
<sequence>MSTSRIEPAEAERLLDAGRDPAHPGLSRLLAAATAPPRPEELAGLPRAVAAFVEAGRASRPGAAEPAGRAARRRQATRRRPHGLRPLV</sequence>
<proteinExistence type="predicted"/>
<dbReference type="Proteomes" id="UP001230908">
    <property type="component" value="Unassembled WGS sequence"/>
</dbReference>
<protein>
    <submittedName>
        <fullName evidence="2">Uncharacterized protein</fullName>
    </submittedName>
</protein>
<feature type="compositionally biased region" description="Basic residues" evidence="1">
    <location>
        <begin position="70"/>
        <end position="88"/>
    </location>
</feature>
<reference evidence="2 3" key="1">
    <citation type="submission" date="2023-08" db="EMBL/GenBank/DDBJ databases">
        <title>Phytohabitans sansha sp. nov., isolated from marine sediment.</title>
        <authorList>
            <person name="Zhao Y."/>
            <person name="Yi K."/>
        </authorList>
    </citation>
    <scope>NUCLEOTIDE SEQUENCE [LARGE SCALE GENOMIC DNA]</scope>
    <source>
        <strain evidence="2 3">ZYX-F-186</strain>
    </source>
</reference>
<feature type="non-terminal residue" evidence="2">
    <location>
        <position position="88"/>
    </location>
</feature>
<dbReference type="EMBL" id="JAVHUY010000048">
    <property type="protein sequence ID" value="MDQ7909865.1"/>
    <property type="molecule type" value="Genomic_DNA"/>
</dbReference>
<comment type="caution">
    <text evidence="2">The sequence shown here is derived from an EMBL/GenBank/DDBJ whole genome shotgun (WGS) entry which is preliminary data.</text>
</comment>
<organism evidence="2 3">
    <name type="scientific">Phytohabitans maris</name>
    <dbReference type="NCBI Taxonomy" id="3071409"/>
    <lineage>
        <taxon>Bacteria</taxon>
        <taxon>Bacillati</taxon>
        <taxon>Actinomycetota</taxon>
        <taxon>Actinomycetes</taxon>
        <taxon>Micromonosporales</taxon>
        <taxon>Micromonosporaceae</taxon>
    </lineage>
</organism>
<name>A0ABU0ZSB3_9ACTN</name>